<feature type="region of interest" description="Disordered" evidence="1">
    <location>
        <begin position="65"/>
        <end position="94"/>
    </location>
</feature>
<organism evidence="2 3">
    <name type="scientific">Aphanizomenon flos-aquae WA102</name>
    <dbReference type="NCBI Taxonomy" id="1710896"/>
    <lineage>
        <taxon>Bacteria</taxon>
        <taxon>Bacillati</taxon>
        <taxon>Cyanobacteriota</taxon>
        <taxon>Cyanophyceae</taxon>
        <taxon>Nostocales</taxon>
        <taxon>Aphanizomenonaceae</taxon>
        <taxon>Aphanizomenon</taxon>
    </lineage>
</organism>
<protein>
    <submittedName>
        <fullName evidence="2">Uncharacterized protein</fullName>
    </submittedName>
</protein>
<comment type="caution">
    <text evidence="2">The sequence shown here is derived from an EMBL/GenBank/DDBJ whole genome shotgun (WGS) entry which is preliminary data.</text>
</comment>
<feature type="region of interest" description="Disordered" evidence="1">
    <location>
        <begin position="1"/>
        <end position="21"/>
    </location>
</feature>
<evidence type="ECO:0000313" key="2">
    <source>
        <dbReference type="EMBL" id="OBQ32238.1"/>
    </source>
</evidence>
<proteinExistence type="predicted"/>
<reference evidence="2 3" key="1">
    <citation type="submission" date="2015-09" db="EMBL/GenBank/DDBJ databases">
        <title>Aphanizomenon flos-aquae WA102.</title>
        <authorList>
            <person name="Driscoll C."/>
        </authorList>
    </citation>
    <scope>NUCLEOTIDE SEQUENCE [LARGE SCALE GENOMIC DNA]</scope>
    <source>
        <strain evidence="2">WA102</strain>
    </source>
</reference>
<evidence type="ECO:0000313" key="3">
    <source>
        <dbReference type="Proteomes" id="UP000092093"/>
    </source>
</evidence>
<gene>
    <name evidence="2" type="ORF">AN484_28135</name>
</gene>
<sequence length="109" mass="11564">MDANPNHVLNNTRSSRNEDAGYAAQQVGRLAEMLVQGVQQGLIGLFDGGYGLGRDTQDGQVAPHLRHRSFGDHGDLRRLGSGRDPGGEPGLDKGMVLFGKAPAIVQSVD</sequence>
<evidence type="ECO:0000256" key="1">
    <source>
        <dbReference type="SAM" id="MobiDB-lite"/>
    </source>
</evidence>
<dbReference type="AlphaFoldDB" id="A0A1B7W530"/>
<dbReference type="EMBL" id="LJOW01000871">
    <property type="protein sequence ID" value="OBQ32238.1"/>
    <property type="molecule type" value="Genomic_DNA"/>
</dbReference>
<accession>A0A1B7W530</accession>
<feature type="compositionally biased region" description="Basic and acidic residues" evidence="1">
    <location>
        <begin position="69"/>
        <end position="78"/>
    </location>
</feature>
<name>A0A1B7W530_APHFL</name>
<dbReference type="Proteomes" id="UP000092093">
    <property type="component" value="Unassembled WGS sequence"/>
</dbReference>